<organism evidence="5 6">
    <name type="scientific">Ostreococcus tauri</name>
    <name type="common">Marine green alga</name>
    <dbReference type="NCBI Taxonomy" id="70448"/>
    <lineage>
        <taxon>Eukaryota</taxon>
        <taxon>Viridiplantae</taxon>
        <taxon>Chlorophyta</taxon>
        <taxon>Mamiellophyceae</taxon>
        <taxon>Mamiellales</taxon>
        <taxon>Bathycoccaceae</taxon>
        <taxon>Ostreococcus</taxon>
    </lineage>
</organism>
<dbReference type="FunCoup" id="A0A090N3M3">
    <property type="interactions" value="1672"/>
</dbReference>
<dbReference type="EMBL" id="CAID01000006">
    <property type="protein sequence ID" value="CEF98368.1"/>
    <property type="molecule type" value="Genomic_DNA"/>
</dbReference>
<dbReference type="GO" id="GO:0051601">
    <property type="term" value="P:exocyst localization"/>
    <property type="evidence" value="ECO:0007669"/>
    <property type="project" value="TreeGrafter"/>
</dbReference>
<dbReference type="InterPro" id="IPR010326">
    <property type="entry name" value="EXOC3/Sec6"/>
</dbReference>
<dbReference type="GeneID" id="9835379"/>
<name>A0A090N3M3_OSTTA</name>
<accession>A0A090N3M3</accession>
<keyword evidence="3" id="KW-0268">Exocytosis</keyword>
<reference evidence="5 6" key="2">
    <citation type="journal article" date="2014" name="BMC Genomics">
        <title>An improved genome of the model marine alga Ostreococcus tauri unfolds by assessing Illumina de novo assemblies.</title>
        <authorList>
            <person name="Blanc-Mathieu R."/>
            <person name="Verhelst B."/>
            <person name="Derelle E."/>
            <person name="Rombauts S."/>
            <person name="Bouget F.Y."/>
            <person name="Carre I."/>
            <person name="Chateau A."/>
            <person name="Eyre-Walker A."/>
            <person name="Grimsley N."/>
            <person name="Moreau H."/>
            <person name="Piegu B."/>
            <person name="Rivals E."/>
            <person name="Schackwitz W."/>
            <person name="Van de Peer Y."/>
            <person name="Piganeau G."/>
        </authorList>
    </citation>
    <scope>NUCLEOTIDE SEQUENCE [LARGE SCALE GENOMIC DNA]</scope>
    <source>
        <strain evidence="6">OTTH 0595 / CCAP 157/2 / RCC745</strain>
    </source>
</reference>
<dbReference type="AlphaFoldDB" id="A0A090N3M3"/>
<dbReference type="InterPro" id="IPR042532">
    <property type="entry name" value="EXOC3/Sec6_C"/>
</dbReference>
<dbReference type="GO" id="GO:0000145">
    <property type="term" value="C:exocyst"/>
    <property type="evidence" value="ECO:0007669"/>
    <property type="project" value="InterPro"/>
</dbReference>
<gene>
    <name evidence="5" type="ORF">OT_ostta06g02430</name>
</gene>
<dbReference type="STRING" id="70448.A0A090N3M3"/>
<evidence type="ECO:0000313" key="6">
    <source>
        <dbReference type="Proteomes" id="UP000009170"/>
    </source>
</evidence>
<keyword evidence="2" id="KW-0813">Transport</keyword>
<dbReference type="PANTHER" id="PTHR21292:SF1">
    <property type="entry name" value="EXOCYST COMPLEX COMPONENT 3"/>
    <property type="match status" value="1"/>
</dbReference>
<dbReference type="Gene3D" id="1.10.357.70">
    <property type="entry name" value="Exocyst complex component Sec6, C-terminal domain"/>
    <property type="match status" value="1"/>
</dbReference>
<dbReference type="RefSeq" id="XP_003079876.2">
    <property type="nucleotide sequence ID" value="XM_003079828.2"/>
</dbReference>
<evidence type="ECO:0000256" key="4">
    <source>
        <dbReference type="SAM" id="MobiDB-lite"/>
    </source>
</evidence>
<dbReference type="Proteomes" id="UP000009170">
    <property type="component" value="Unassembled WGS sequence"/>
</dbReference>
<dbReference type="Pfam" id="PF06046">
    <property type="entry name" value="Sec6"/>
    <property type="match status" value="1"/>
</dbReference>
<evidence type="ECO:0000256" key="3">
    <source>
        <dbReference type="ARBA" id="ARBA00022483"/>
    </source>
</evidence>
<protein>
    <submittedName>
        <fullName evidence="5">Exocyst complex component Sec6</fullName>
    </submittedName>
</protein>
<evidence type="ECO:0000256" key="2">
    <source>
        <dbReference type="ARBA" id="ARBA00022448"/>
    </source>
</evidence>
<keyword evidence="6" id="KW-1185">Reference proteome</keyword>
<dbReference type="GO" id="GO:0000149">
    <property type="term" value="F:SNARE binding"/>
    <property type="evidence" value="ECO:0007669"/>
    <property type="project" value="TreeGrafter"/>
</dbReference>
<evidence type="ECO:0000256" key="1">
    <source>
        <dbReference type="ARBA" id="ARBA00009447"/>
    </source>
</evidence>
<comment type="caution">
    <text evidence="5">The sequence shown here is derived from an EMBL/GenBank/DDBJ whole genome shotgun (WGS) entry which is preliminary data.</text>
</comment>
<dbReference type="GO" id="GO:0006887">
    <property type="term" value="P:exocytosis"/>
    <property type="evidence" value="ECO:0007669"/>
    <property type="project" value="UniProtKB-KW"/>
</dbReference>
<dbReference type="KEGG" id="ota:OT_ostta06g02430"/>
<dbReference type="PANTHER" id="PTHR21292">
    <property type="entry name" value="EXOCYST COMPLEX COMPONENT SEC6-RELATED"/>
    <property type="match status" value="1"/>
</dbReference>
<reference evidence="6" key="1">
    <citation type="journal article" date="2006" name="Proc. Natl. Acad. Sci. U.S.A.">
        <title>Genome analysis of the smallest free-living eukaryote Ostreococcus tauri unveils many unique features.</title>
        <authorList>
            <person name="Derelle E."/>
            <person name="Ferraz C."/>
            <person name="Rombauts S."/>
            <person name="Rouze P."/>
            <person name="Worden A.Z."/>
            <person name="Robbens S."/>
            <person name="Partensky F."/>
            <person name="Degroeve S."/>
            <person name="Echeynie S."/>
            <person name="Cooke R."/>
            <person name="Saeys Y."/>
            <person name="Wuyts J."/>
            <person name="Jabbari K."/>
            <person name="Bowler C."/>
            <person name="Panaud O."/>
            <person name="Piegu B."/>
            <person name="Ball S.G."/>
            <person name="Ral J.-P."/>
            <person name="Bouget F.-Y."/>
            <person name="Piganeau G."/>
            <person name="De Baets B."/>
            <person name="Picard A."/>
            <person name="Delseny M."/>
            <person name="Demaille J."/>
            <person name="Van de Peer Y."/>
            <person name="Moreau H."/>
        </authorList>
    </citation>
    <scope>NUCLEOTIDE SEQUENCE [LARGE SCALE GENOMIC DNA]</scope>
    <source>
        <strain evidence="6">OTTH 0595 / CCAP 157/2 / RCC745</strain>
    </source>
</reference>
<sequence length="753" mass="83485">MSTTTARAMGMEAVRERLKIIDDGTAAARALGETTSTARATLGELEAALGSSRGRDGGRGDGMSATERIVREAREASEPAERAEAAIATLERDETTLYEAWMTLTTLEMDLRTVRMALERTGGRARGVFDDEEFERVDQARATFEATLWNGVRQGILTGESGAEGLVRALRVVAEQEVLDAEFERDAETFEPEFDPVTNRATNAPPPEPKRWKTRVFAEVSNAVEAKLALIAEGFSGLDDKQSIEQVLEALDESLVSLAEMYDYTIPAFPPEWRVFEIVVAPTFHAGVCDLLVRLSESPNTSNGDMVAAVKWSEHYFVAIQSLGLDIETTDERPNESFENDEDNTESTSPPLPFPVGLSTLIDTYCERMRSTVTEWTANLYQVAKSRPPKPDGHGKLWTSSDLEFFRLITEQMSVATETQSHVFVRQCGRVTGNLIVKYAATVAERLGVKIAPVPARTPSRGAHGPAFHEHREVPFETIVAGVNDSRRCQTLSARVLKMISEALGGKDNVMSDEFEHVTKVFNTVHAEARRMISRRVLDDPGLNEVMNTFYRGGADSLWATGESMTTFLATVEDYLDDTETWLSPEVAESVTETLFEQLIELLFILFTKQATTVASHTVARLEEDERALMESMALRMSRNKALGRIARLNNLRGLICAETADDFVSEYGRLLSNWPDAGLDAVATVLQVRTDIDKSTSRSTLERCRDLCITRLAAMTGQTPSGVRMTAPKEHRRTSSNVSYSGFNARFRQLNR</sequence>
<proteinExistence type="inferred from homology"/>
<dbReference type="InParanoid" id="A0A090N3M3"/>
<evidence type="ECO:0000313" key="5">
    <source>
        <dbReference type="EMBL" id="CEF98368.1"/>
    </source>
</evidence>
<dbReference type="Gene3D" id="1.10.357.50">
    <property type="match status" value="1"/>
</dbReference>
<feature type="region of interest" description="Disordered" evidence="4">
    <location>
        <begin position="329"/>
        <end position="352"/>
    </location>
</feature>
<comment type="similarity">
    <text evidence="1">Belongs to the SEC6 family.</text>
</comment>
<dbReference type="OrthoDB" id="190098at2759"/>